<keyword evidence="3" id="KW-1133">Transmembrane helix</keyword>
<gene>
    <name evidence="5" type="ORF">MsAg5_17050</name>
</gene>
<protein>
    <recommendedName>
        <fullName evidence="4">Ig-like domain-containing protein</fullName>
    </recommendedName>
</protein>
<evidence type="ECO:0000313" key="5">
    <source>
        <dbReference type="EMBL" id="MDV0447791.1"/>
    </source>
</evidence>
<feature type="transmembrane region" description="Helical" evidence="3">
    <location>
        <begin position="749"/>
        <end position="769"/>
    </location>
</feature>
<dbReference type="InterPro" id="IPR013783">
    <property type="entry name" value="Ig-like_fold"/>
</dbReference>
<keyword evidence="1" id="KW-0677">Repeat</keyword>
<dbReference type="RefSeq" id="WP_338100240.1">
    <property type="nucleotide sequence ID" value="NZ_JAWDKD010000026.1"/>
</dbReference>
<organism evidence="5 6">
    <name type="scientific">Methanolapillus africanus</name>
    <dbReference type="NCBI Taxonomy" id="3028297"/>
    <lineage>
        <taxon>Archaea</taxon>
        <taxon>Methanobacteriati</taxon>
        <taxon>Methanobacteriota</taxon>
        <taxon>Stenosarchaea group</taxon>
        <taxon>Methanomicrobia</taxon>
        <taxon>Methanosarcinales</taxon>
        <taxon>Methanosarcinaceae</taxon>
        <taxon>Methanolapillus</taxon>
    </lineage>
</organism>
<comment type="caution">
    <text evidence="5">The sequence shown here is derived from an EMBL/GenBank/DDBJ whole genome shotgun (WGS) entry which is preliminary data.</text>
</comment>
<dbReference type="InterPro" id="IPR036179">
    <property type="entry name" value="Ig-like_dom_sf"/>
</dbReference>
<dbReference type="PROSITE" id="PS50835">
    <property type="entry name" value="IG_LIKE"/>
    <property type="match status" value="1"/>
</dbReference>
<feature type="domain" description="Ig-like" evidence="4">
    <location>
        <begin position="146"/>
        <end position="231"/>
    </location>
</feature>
<dbReference type="EMBL" id="JAWDKD010000026">
    <property type="protein sequence ID" value="MDV0447791.1"/>
    <property type="molecule type" value="Genomic_DNA"/>
</dbReference>
<dbReference type="Gene3D" id="2.60.40.10">
    <property type="entry name" value="Immunoglobulins"/>
    <property type="match status" value="6"/>
</dbReference>
<dbReference type="SUPFAM" id="SSF48726">
    <property type="entry name" value="Immunoglobulin"/>
    <property type="match status" value="3"/>
</dbReference>
<sequence>MFLALLFLLSGISTASAASTIKIDLEEEYYTKAGEKTVFLFEGTLEQGKSWGPNTAYLWEYKLPEADEWNWLPTPKRRLESLVRITRDMSGTLVQTEIFSTVGNGRAINLTINNTPVELNGAQFRATIGSDNKQSKVATLYVYEDVEIKTVPSDVMIFEGEDASFSVEPVSTTCVTYQWYKGTVSAGNMIAGADENTLVLDNLQTDDAGTYVVVVSGYKNESSETVSANLTVFEQPVVSPKNAAIGSEAVFSVDGGDAYTYQWHRGTPGSGTAVGDGTRVYTIEETQTDSAGEYYVTITAGSTTITSDSVELNVVSFSAQPEDVFCFAGKTASFEVTAPRGATQTTYQWFKGTPGAEATIIDGATGSKLEWTDTEPVSKDDEGTYFTVVTQTFGTGDDAETVILTTEPAQLTVFEQPAVSPKNAAAGTEIVFSVSGGDDYVYQWYKGTPGSGTPVGDSGRVYTIEEAQTESAGDYYVTVTDSKDATITSDSMDLNIVILSAHPENTYAFAGKTAGFEVTANGADETTIQWYKGTPGAEATIIDGATGSKLEWTETETVSKDDEGTYFAVVTQTFGTGGDAETVVLTSGTAQLTVLELVCADNTVEDGEDVMFSVVGTDGQTPEEIKTEWTYSWYENDGNGWNLIDGAAGTDYKIEGISTDKDGFEYTVRMENGQLNLEAGAIMVTVTPKPNDSSSGSGGYGEATVIPAEMNIQPNTIAFEAVAFTEIENEVAVIENKIEEIKPKMSPTLWIAAAGALLLVCASFLLIYAGKKKKREE</sequence>
<dbReference type="InterPro" id="IPR003599">
    <property type="entry name" value="Ig_sub"/>
</dbReference>
<accession>A0AAE4SDP5</accession>
<evidence type="ECO:0000313" key="6">
    <source>
        <dbReference type="Proteomes" id="UP001271789"/>
    </source>
</evidence>
<dbReference type="PANTHER" id="PTHR44170">
    <property type="entry name" value="PROTEIN SIDEKICK"/>
    <property type="match status" value="1"/>
</dbReference>
<dbReference type="SMART" id="SM00409">
    <property type="entry name" value="IG"/>
    <property type="match status" value="6"/>
</dbReference>
<proteinExistence type="predicted"/>
<reference evidence="5" key="1">
    <citation type="submission" date="2023-06" db="EMBL/GenBank/DDBJ databases">
        <title>Genome sequence of Methanosarcinaceae archaeon Ag5.</title>
        <authorList>
            <person name="Protasov E."/>
            <person name="Platt K."/>
            <person name="Poehlein A."/>
            <person name="Daniel R."/>
            <person name="Brune A."/>
        </authorList>
    </citation>
    <scope>NUCLEOTIDE SEQUENCE</scope>
    <source>
        <strain evidence="5">Ag5</strain>
    </source>
</reference>
<keyword evidence="3" id="KW-0472">Membrane</keyword>
<keyword evidence="3" id="KW-0812">Transmembrane</keyword>
<evidence type="ECO:0000256" key="1">
    <source>
        <dbReference type="ARBA" id="ARBA00022737"/>
    </source>
</evidence>
<dbReference type="InterPro" id="IPR007110">
    <property type="entry name" value="Ig-like_dom"/>
</dbReference>
<dbReference type="AlphaFoldDB" id="A0AAE4SDP5"/>
<evidence type="ECO:0000256" key="2">
    <source>
        <dbReference type="ARBA" id="ARBA00023157"/>
    </source>
</evidence>
<dbReference type="GO" id="GO:0016020">
    <property type="term" value="C:membrane"/>
    <property type="evidence" value="ECO:0007669"/>
    <property type="project" value="UniProtKB-SubCell"/>
</dbReference>
<dbReference type="Proteomes" id="UP001271789">
    <property type="component" value="Unassembled WGS sequence"/>
</dbReference>
<evidence type="ECO:0000259" key="4">
    <source>
        <dbReference type="PROSITE" id="PS50835"/>
    </source>
</evidence>
<keyword evidence="2" id="KW-1015">Disulfide bond</keyword>
<name>A0AAE4SDP5_9EURY</name>
<dbReference type="GO" id="GO:0098609">
    <property type="term" value="P:cell-cell adhesion"/>
    <property type="evidence" value="ECO:0007669"/>
    <property type="project" value="TreeGrafter"/>
</dbReference>
<evidence type="ECO:0000256" key="3">
    <source>
        <dbReference type="SAM" id="Phobius"/>
    </source>
</evidence>
<dbReference type="PANTHER" id="PTHR44170:SF6">
    <property type="entry name" value="CONTACTIN"/>
    <property type="match status" value="1"/>
</dbReference>
<keyword evidence="6" id="KW-1185">Reference proteome</keyword>